<feature type="compositionally biased region" description="Low complexity" evidence="1">
    <location>
        <begin position="11"/>
        <end position="22"/>
    </location>
</feature>
<gene>
    <name evidence="3" type="ORF">SEMRO_1848_G301480.1</name>
</gene>
<protein>
    <submittedName>
        <fullName evidence="3">Uncharacterized protein</fullName>
    </submittedName>
</protein>
<sequence length="610" mass="68399">MGKKKRPGVKSADSLASSSFVSTRSGLNRGMSTRSGISTKSGGKSIRSGGSNEWVDDNETTIGAGSTRPGMTKSAGQSMRSLLKSANSVGSGLGMGGSSNHSGHKISYKQKKARPGLAVAPQGISTMSSMSGHRQKSGLSRGLSSHSGMSTGSGHRLKKTSPSNSEHQPMKKQMSMRSLSSEKSKHALARSRSGRSLASGQSGHSGHSSGHSKRLAPEPPPSNEDYYDEFSEGDEYEEDMEQFEEDDQYIDDGQEETIIMPQTEEEIRQGLHTEQVTKGFFRKKVRSIKWYSADIDKVDAGNYEPGETIEEDDEEGSEYETDSDDDSEEQVVPDPWYIALGRGLLLLEKKGEETTPIKRWLRCLTWWTFLCDATAAIVSLVQFSGVQECCGQPIMNLSGLSVNWSTIIRYATIFYLILILLEVYPVLRRGFPFNIVNPLIGFLITFALFFDDSYLEALIMWCIETFAVLSEFAMYRVKIRQVNMRAIEIKKLMPKTTKKKEAWEDEDAYLKELHKARRKYYVLKQEQRMDKRVLQYLHLAVYMNIVMSSVVLMLILVIARNGGMCIVNNQFPNPFQSNPLEKCTYCNDPSEFCEECNDATETYQCYFPYE</sequence>
<keyword evidence="2" id="KW-0812">Transmembrane</keyword>
<evidence type="ECO:0000256" key="2">
    <source>
        <dbReference type="SAM" id="Phobius"/>
    </source>
</evidence>
<keyword evidence="2" id="KW-1133">Transmembrane helix</keyword>
<evidence type="ECO:0000256" key="1">
    <source>
        <dbReference type="SAM" id="MobiDB-lite"/>
    </source>
</evidence>
<feature type="compositionally biased region" description="Low complexity" evidence="1">
    <location>
        <begin position="32"/>
        <end position="51"/>
    </location>
</feature>
<feature type="region of interest" description="Disordered" evidence="1">
    <location>
        <begin position="300"/>
        <end position="329"/>
    </location>
</feature>
<feature type="transmembrane region" description="Helical" evidence="2">
    <location>
        <begin position="431"/>
        <end position="450"/>
    </location>
</feature>
<feature type="compositionally biased region" description="Acidic residues" evidence="1">
    <location>
        <begin position="307"/>
        <end position="329"/>
    </location>
</feature>
<feature type="transmembrane region" description="Helical" evidence="2">
    <location>
        <begin position="404"/>
        <end position="424"/>
    </location>
</feature>
<dbReference type="Proteomes" id="UP001153069">
    <property type="component" value="Unassembled WGS sequence"/>
</dbReference>
<feature type="compositionally biased region" description="Polar residues" evidence="1">
    <location>
        <begin position="74"/>
        <end position="87"/>
    </location>
</feature>
<feature type="compositionally biased region" description="Basic residues" evidence="1">
    <location>
        <begin position="102"/>
        <end position="114"/>
    </location>
</feature>
<feature type="transmembrane region" description="Helical" evidence="2">
    <location>
        <begin position="364"/>
        <end position="384"/>
    </location>
</feature>
<reference evidence="3" key="1">
    <citation type="submission" date="2020-06" db="EMBL/GenBank/DDBJ databases">
        <authorList>
            <consortium name="Plant Systems Biology data submission"/>
        </authorList>
    </citation>
    <scope>NUCLEOTIDE SEQUENCE</scope>
    <source>
        <strain evidence="3">D6</strain>
    </source>
</reference>
<evidence type="ECO:0000313" key="4">
    <source>
        <dbReference type="Proteomes" id="UP001153069"/>
    </source>
</evidence>
<dbReference type="OrthoDB" id="49084at2759"/>
<feature type="compositionally biased region" description="Low complexity" evidence="1">
    <location>
        <begin position="137"/>
        <end position="154"/>
    </location>
</feature>
<feature type="compositionally biased region" description="Acidic residues" evidence="1">
    <location>
        <begin position="225"/>
        <end position="244"/>
    </location>
</feature>
<feature type="compositionally biased region" description="Low complexity" evidence="1">
    <location>
        <begin position="194"/>
        <end position="209"/>
    </location>
</feature>
<keyword evidence="4" id="KW-1185">Reference proteome</keyword>
<proteinExistence type="predicted"/>
<accession>A0A9N8ESR1</accession>
<dbReference type="EMBL" id="CAICTM010001846">
    <property type="protein sequence ID" value="CAB9526566.1"/>
    <property type="molecule type" value="Genomic_DNA"/>
</dbReference>
<name>A0A9N8ESR1_9STRA</name>
<feature type="transmembrane region" description="Helical" evidence="2">
    <location>
        <begin position="456"/>
        <end position="475"/>
    </location>
</feature>
<evidence type="ECO:0000313" key="3">
    <source>
        <dbReference type="EMBL" id="CAB9526566.1"/>
    </source>
</evidence>
<feature type="compositionally biased region" description="Polar residues" evidence="1">
    <location>
        <begin position="123"/>
        <end position="132"/>
    </location>
</feature>
<feature type="transmembrane region" description="Helical" evidence="2">
    <location>
        <begin position="536"/>
        <end position="559"/>
    </location>
</feature>
<comment type="caution">
    <text evidence="3">The sequence shown here is derived from an EMBL/GenBank/DDBJ whole genome shotgun (WGS) entry which is preliminary data.</text>
</comment>
<keyword evidence="2" id="KW-0472">Membrane</keyword>
<dbReference type="AlphaFoldDB" id="A0A9N8ESR1"/>
<feature type="region of interest" description="Disordered" evidence="1">
    <location>
        <begin position="1"/>
        <end position="244"/>
    </location>
</feature>
<organism evidence="3 4">
    <name type="scientific">Seminavis robusta</name>
    <dbReference type="NCBI Taxonomy" id="568900"/>
    <lineage>
        <taxon>Eukaryota</taxon>
        <taxon>Sar</taxon>
        <taxon>Stramenopiles</taxon>
        <taxon>Ochrophyta</taxon>
        <taxon>Bacillariophyta</taxon>
        <taxon>Bacillariophyceae</taxon>
        <taxon>Bacillariophycidae</taxon>
        <taxon>Naviculales</taxon>
        <taxon>Naviculaceae</taxon>
        <taxon>Seminavis</taxon>
    </lineage>
</organism>